<protein>
    <submittedName>
        <fullName evidence="1">Uncharacterized protein</fullName>
    </submittedName>
</protein>
<dbReference type="Proteomes" id="UP000030321">
    <property type="component" value="Unassembled WGS sequence"/>
</dbReference>
<sequence length="51" mass="5936">MIKSHLNYLPKSFDIAILKIKKETQQKNKRMGIAIALFKSYSNHSNYRPLG</sequence>
<proteinExistence type="predicted"/>
<reference evidence="2" key="1">
    <citation type="journal article" date="2015" name="Genome">
        <title>Whole Genome Sequence of the Non-Microcystin-Producing Microcystis aeruginosa Strain NIES-44.</title>
        <authorList>
            <person name="Okano K."/>
            <person name="Miyata N."/>
            <person name="Ozaki Y."/>
        </authorList>
    </citation>
    <scope>NUCLEOTIDE SEQUENCE [LARGE SCALE GENOMIC DNA]</scope>
    <source>
        <strain evidence="2">NIES-44</strain>
    </source>
</reference>
<gene>
    <name evidence="1" type="ORF">N44_01329</name>
</gene>
<evidence type="ECO:0000313" key="2">
    <source>
        <dbReference type="Proteomes" id="UP000030321"/>
    </source>
</evidence>
<name>A0A0A1VTZ4_MICAE</name>
<evidence type="ECO:0000313" key="1">
    <source>
        <dbReference type="EMBL" id="GAL92771.1"/>
    </source>
</evidence>
<comment type="caution">
    <text evidence="1">The sequence shown here is derived from an EMBL/GenBank/DDBJ whole genome shotgun (WGS) entry which is preliminary data.</text>
</comment>
<accession>A0A0A1VTZ4</accession>
<dbReference type="EMBL" id="BBPA01000025">
    <property type="protein sequence ID" value="GAL92771.1"/>
    <property type="molecule type" value="Genomic_DNA"/>
</dbReference>
<organism evidence="1 2">
    <name type="scientific">Microcystis aeruginosa NIES-44</name>
    <dbReference type="NCBI Taxonomy" id="449439"/>
    <lineage>
        <taxon>Bacteria</taxon>
        <taxon>Bacillati</taxon>
        <taxon>Cyanobacteriota</taxon>
        <taxon>Cyanophyceae</taxon>
        <taxon>Oscillatoriophycideae</taxon>
        <taxon>Chroococcales</taxon>
        <taxon>Microcystaceae</taxon>
        <taxon>Microcystis</taxon>
    </lineage>
</organism>
<dbReference type="AlphaFoldDB" id="A0A0A1VTZ4"/>